<accession>A0ABR3SKJ8</accession>
<protein>
    <recommendedName>
        <fullName evidence="7">Glucose receptor Git3-like N-terminal domain-containing protein</fullName>
    </recommendedName>
</protein>
<name>A0ABR3SKJ8_9PEZI</name>
<feature type="region of interest" description="Disordered" evidence="5">
    <location>
        <begin position="227"/>
        <end position="246"/>
    </location>
</feature>
<keyword evidence="4 6" id="KW-0472">Membrane</keyword>
<feature type="region of interest" description="Disordered" evidence="5">
    <location>
        <begin position="341"/>
        <end position="397"/>
    </location>
</feature>
<dbReference type="Gene3D" id="1.20.1070.10">
    <property type="entry name" value="Rhodopsin 7-helix transmembrane proteins"/>
    <property type="match status" value="1"/>
</dbReference>
<proteinExistence type="predicted"/>
<evidence type="ECO:0000256" key="6">
    <source>
        <dbReference type="SAM" id="Phobius"/>
    </source>
</evidence>
<evidence type="ECO:0000313" key="8">
    <source>
        <dbReference type="EMBL" id="KAL1623369.1"/>
    </source>
</evidence>
<keyword evidence="9" id="KW-1185">Reference proteome</keyword>
<dbReference type="EMBL" id="JAJVDC020000120">
    <property type="protein sequence ID" value="KAL1623369.1"/>
    <property type="molecule type" value="Genomic_DNA"/>
</dbReference>
<feature type="transmembrane region" description="Helical" evidence="6">
    <location>
        <begin position="6"/>
        <end position="31"/>
    </location>
</feature>
<evidence type="ECO:0000256" key="4">
    <source>
        <dbReference type="ARBA" id="ARBA00023136"/>
    </source>
</evidence>
<evidence type="ECO:0000259" key="7">
    <source>
        <dbReference type="Pfam" id="PF11710"/>
    </source>
</evidence>
<dbReference type="SUPFAM" id="SSF81321">
    <property type="entry name" value="Family A G protein-coupled receptor-like"/>
    <property type="match status" value="1"/>
</dbReference>
<sequence>MAYDELIATITLVGSLLSCIATTCVLVSYVVYRDQQRSFRHALVLNLALAEFINSLNNSISGIIFVRTHDLTPGPACTFNGWVGQLSVQVSDYASLRTINLTFVAQAADFSILAIALVTVLTITRKTYMPNAALGKKVLICLSVWVVPIITSTTATSLHQMVPVSGNWCWISSKRTDLRYALGHGWRFAIIFTTIGVYIYVWWYMRQHFATMASTKGKGSYDLGPNSNSTGATGTTGTSSSSRGLGKKKKGFEVMYDEELELDDMQRRRVVNFPADVSSFPGRPTKFPGHEQHAEYTFGARNDSVTKASGAHVEEEEIAPHEEVDVRNSGSIFEDDELHLPMQGPRVPKAASSPPPKHSDPILVNAVPVQPTSPLNNTTTAHHRHPSDLLSPTTAAPATSTTTLHPILLAAAADSNPNRISLSSVSDAARRQSRQVEREIKRMLLLNAYPIMYVVLWTPGLVNRLLEATGSRSQTLAVLQSSSQYVGFANALTYGFNEHLRERIRGDLFGWGRGMGGL</sequence>
<comment type="subcellular location">
    <subcellularLocation>
        <location evidence="1">Membrane</location>
        <topology evidence="1">Multi-pass membrane protein</topology>
    </subcellularLocation>
</comment>
<evidence type="ECO:0000256" key="5">
    <source>
        <dbReference type="SAM" id="MobiDB-lite"/>
    </source>
</evidence>
<reference evidence="8 9" key="1">
    <citation type="submission" date="2024-02" db="EMBL/GenBank/DDBJ databases">
        <title>De novo assembly and annotation of 12 fungi associated with fruit tree decline syndrome in Ontario, Canada.</title>
        <authorList>
            <person name="Sulman M."/>
            <person name="Ellouze W."/>
            <person name="Ilyukhin E."/>
        </authorList>
    </citation>
    <scope>NUCLEOTIDE SEQUENCE [LARGE SCALE GENOMIC DNA]</scope>
    <source>
        <strain evidence="8 9">M1-105</strain>
    </source>
</reference>
<evidence type="ECO:0000256" key="1">
    <source>
        <dbReference type="ARBA" id="ARBA00004141"/>
    </source>
</evidence>
<dbReference type="PANTHER" id="PTHR23112:SF37">
    <property type="entry name" value="G PROTEIN-COUPLED RECEPTOR GPR1"/>
    <property type="match status" value="1"/>
</dbReference>
<feature type="compositionally biased region" description="Low complexity" evidence="5">
    <location>
        <begin position="227"/>
        <end position="244"/>
    </location>
</feature>
<keyword evidence="3 6" id="KW-1133">Transmembrane helix</keyword>
<feature type="transmembrane region" description="Helical" evidence="6">
    <location>
        <begin position="43"/>
        <end position="66"/>
    </location>
</feature>
<comment type="caution">
    <text evidence="8">The sequence shown here is derived from an EMBL/GenBank/DDBJ whole genome shotgun (WGS) entry which is preliminary data.</text>
</comment>
<organism evidence="8 9">
    <name type="scientific">Neofusicoccum ribis</name>
    <dbReference type="NCBI Taxonomy" id="45134"/>
    <lineage>
        <taxon>Eukaryota</taxon>
        <taxon>Fungi</taxon>
        <taxon>Dikarya</taxon>
        <taxon>Ascomycota</taxon>
        <taxon>Pezizomycotina</taxon>
        <taxon>Dothideomycetes</taxon>
        <taxon>Dothideomycetes incertae sedis</taxon>
        <taxon>Botryosphaeriales</taxon>
        <taxon>Botryosphaeriaceae</taxon>
        <taxon>Neofusicoccum</taxon>
    </lineage>
</organism>
<feature type="domain" description="Glucose receptor Git3-like N-terminal" evidence="7">
    <location>
        <begin position="9"/>
        <end position="210"/>
    </location>
</feature>
<dbReference type="Proteomes" id="UP001521116">
    <property type="component" value="Unassembled WGS sequence"/>
</dbReference>
<evidence type="ECO:0000313" key="9">
    <source>
        <dbReference type="Proteomes" id="UP001521116"/>
    </source>
</evidence>
<dbReference type="InterPro" id="IPR023041">
    <property type="entry name" value="Glucose_rcpt_Git3-like_N"/>
</dbReference>
<evidence type="ECO:0000256" key="2">
    <source>
        <dbReference type="ARBA" id="ARBA00022692"/>
    </source>
</evidence>
<keyword evidence="2 6" id="KW-0812">Transmembrane</keyword>
<feature type="transmembrane region" description="Helical" evidence="6">
    <location>
        <begin position="444"/>
        <end position="462"/>
    </location>
</feature>
<feature type="transmembrane region" description="Helical" evidence="6">
    <location>
        <begin position="103"/>
        <end position="125"/>
    </location>
</feature>
<dbReference type="Pfam" id="PF11710">
    <property type="entry name" value="Git3"/>
    <property type="match status" value="1"/>
</dbReference>
<feature type="compositionally biased region" description="Polar residues" evidence="5">
    <location>
        <begin position="370"/>
        <end position="380"/>
    </location>
</feature>
<feature type="transmembrane region" description="Helical" evidence="6">
    <location>
        <begin position="137"/>
        <end position="158"/>
    </location>
</feature>
<gene>
    <name evidence="8" type="ORF">SLS56_008310</name>
</gene>
<dbReference type="PANTHER" id="PTHR23112">
    <property type="entry name" value="G PROTEIN-COUPLED RECEPTOR 157-RELATED"/>
    <property type="match status" value="1"/>
</dbReference>
<feature type="transmembrane region" description="Helical" evidence="6">
    <location>
        <begin position="185"/>
        <end position="205"/>
    </location>
</feature>
<evidence type="ECO:0000256" key="3">
    <source>
        <dbReference type="ARBA" id="ARBA00022989"/>
    </source>
</evidence>